<protein>
    <submittedName>
        <fullName evidence="2">Uncharacterized protein</fullName>
    </submittedName>
</protein>
<feature type="region of interest" description="Disordered" evidence="1">
    <location>
        <begin position="95"/>
        <end position="116"/>
    </location>
</feature>
<name>A0A9N7VMF7_PLEPL</name>
<evidence type="ECO:0000256" key="1">
    <source>
        <dbReference type="SAM" id="MobiDB-lite"/>
    </source>
</evidence>
<sequence>MGGAGKRKEGLREDGTSNRDPSRVNSVSRIAPSSPCDPQRPAAPKPQLLSPPKQRFQAPPGDLMRYVYNPSSEFWVFLRSSPSWTCPENLQRRPVQCEPVSPPISDGIGARSSLDP</sequence>
<keyword evidence="3" id="KW-1185">Reference proteome</keyword>
<proteinExistence type="predicted"/>
<dbReference type="EMBL" id="CADEAL010004153">
    <property type="protein sequence ID" value="CAB1453019.1"/>
    <property type="molecule type" value="Genomic_DNA"/>
</dbReference>
<feature type="region of interest" description="Disordered" evidence="1">
    <location>
        <begin position="1"/>
        <end position="61"/>
    </location>
</feature>
<dbReference type="Proteomes" id="UP001153269">
    <property type="component" value="Unassembled WGS sequence"/>
</dbReference>
<comment type="caution">
    <text evidence="2">The sequence shown here is derived from an EMBL/GenBank/DDBJ whole genome shotgun (WGS) entry which is preliminary data.</text>
</comment>
<evidence type="ECO:0000313" key="3">
    <source>
        <dbReference type="Proteomes" id="UP001153269"/>
    </source>
</evidence>
<gene>
    <name evidence="2" type="ORF">PLEPLA_LOCUS40769</name>
</gene>
<dbReference type="AlphaFoldDB" id="A0A9N7VMF7"/>
<feature type="compositionally biased region" description="Basic and acidic residues" evidence="1">
    <location>
        <begin position="1"/>
        <end position="22"/>
    </location>
</feature>
<accession>A0A9N7VMF7</accession>
<organism evidence="2 3">
    <name type="scientific">Pleuronectes platessa</name>
    <name type="common">European plaice</name>
    <dbReference type="NCBI Taxonomy" id="8262"/>
    <lineage>
        <taxon>Eukaryota</taxon>
        <taxon>Metazoa</taxon>
        <taxon>Chordata</taxon>
        <taxon>Craniata</taxon>
        <taxon>Vertebrata</taxon>
        <taxon>Euteleostomi</taxon>
        <taxon>Actinopterygii</taxon>
        <taxon>Neopterygii</taxon>
        <taxon>Teleostei</taxon>
        <taxon>Neoteleostei</taxon>
        <taxon>Acanthomorphata</taxon>
        <taxon>Carangaria</taxon>
        <taxon>Pleuronectiformes</taxon>
        <taxon>Pleuronectoidei</taxon>
        <taxon>Pleuronectidae</taxon>
        <taxon>Pleuronectes</taxon>
    </lineage>
</organism>
<reference evidence="2" key="1">
    <citation type="submission" date="2020-03" db="EMBL/GenBank/DDBJ databases">
        <authorList>
            <person name="Weist P."/>
        </authorList>
    </citation>
    <scope>NUCLEOTIDE SEQUENCE</scope>
</reference>
<evidence type="ECO:0000313" key="2">
    <source>
        <dbReference type="EMBL" id="CAB1453019.1"/>
    </source>
</evidence>